<name>A0A2S9YNR0_9BACT</name>
<dbReference type="Gene3D" id="1.20.120.550">
    <property type="entry name" value="Membrane associated eicosanoid/glutathione metabolism-like domain"/>
    <property type="match status" value="1"/>
</dbReference>
<evidence type="ECO:0000256" key="4">
    <source>
        <dbReference type="ARBA" id="ARBA00023136"/>
    </source>
</evidence>
<dbReference type="AlphaFoldDB" id="A0A2S9YNR0"/>
<organism evidence="6 7">
    <name type="scientific">Enhygromyxa salina</name>
    <dbReference type="NCBI Taxonomy" id="215803"/>
    <lineage>
        <taxon>Bacteria</taxon>
        <taxon>Pseudomonadati</taxon>
        <taxon>Myxococcota</taxon>
        <taxon>Polyangia</taxon>
        <taxon>Nannocystales</taxon>
        <taxon>Nannocystaceae</taxon>
        <taxon>Enhygromyxa</taxon>
    </lineage>
</organism>
<dbReference type="Proteomes" id="UP000238823">
    <property type="component" value="Unassembled WGS sequence"/>
</dbReference>
<keyword evidence="2 5" id="KW-0812">Transmembrane</keyword>
<evidence type="ECO:0000256" key="3">
    <source>
        <dbReference type="ARBA" id="ARBA00022989"/>
    </source>
</evidence>
<accession>A0A2S9YNR0</accession>
<dbReference type="Pfam" id="PF01124">
    <property type="entry name" value="MAPEG"/>
    <property type="match status" value="1"/>
</dbReference>
<comment type="subcellular location">
    <subcellularLocation>
        <location evidence="1">Membrane</location>
    </subcellularLocation>
</comment>
<dbReference type="RefSeq" id="WP_106090563.1">
    <property type="nucleotide sequence ID" value="NZ_PVNL01000069.1"/>
</dbReference>
<comment type="caution">
    <text evidence="6">The sequence shown here is derived from an EMBL/GenBank/DDBJ whole genome shotgun (WGS) entry which is preliminary data.</text>
</comment>
<evidence type="ECO:0000256" key="2">
    <source>
        <dbReference type="ARBA" id="ARBA00022692"/>
    </source>
</evidence>
<dbReference type="InterPro" id="IPR001129">
    <property type="entry name" value="Membr-assoc_MAPEG"/>
</dbReference>
<proteinExistence type="predicted"/>
<gene>
    <name evidence="6" type="ORF">ENSA7_35900</name>
</gene>
<evidence type="ECO:0000256" key="1">
    <source>
        <dbReference type="ARBA" id="ARBA00004370"/>
    </source>
</evidence>
<keyword evidence="4 5" id="KW-0472">Membrane</keyword>
<reference evidence="6 7" key="1">
    <citation type="submission" date="2018-03" db="EMBL/GenBank/DDBJ databases">
        <title>Draft Genome Sequences of the Obligatory Marine Myxobacteria Enhygromyxa salina SWB007.</title>
        <authorList>
            <person name="Poehlein A."/>
            <person name="Moghaddam J.A."/>
            <person name="Harms H."/>
            <person name="Alanjari M."/>
            <person name="Koenig G.M."/>
            <person name="Daniel R."/>
            <person name="Schaeberle T.F."/>
        </authorList>
    </citation>
    <scope>NUCLEOTIDE SEQUENCE [LARGE SCALE GENOMIC DNA]</scope>
    <source>
        <strain evidence="6 7">SWB007</strain>
    </source>
</reference>
<feature type="transmembrane region" description="Helical" evidence="5">
    <location>
        <begin position="6"/>
        <end position="24"/>
    </location>
</feature>
<dbReference type="SUPFAM" id="SSF161084">
    <property type="entry name" value="MAPEG domain-like"/>
    <property type="match status" value="1"/>
</dbReference>
<protein>
    <submittedName>
        <fullName evidence="6">MAPEG family protein</fullName>
    </submittedName>
</protein>
<dbReference type="GO" id="GO:0016020">
    <property type="term" value="C:membrane"/>
    <property type="evidence" value="ECO:0007669"/>
    <property type="project" value="UniProtKB-SubCell"/>
</dbReference>
<feature type="transmembrane region" description="Helical" evidence="5">
    <location>
        <begin position="68"/>
        <end position="95"/>
    </location>
</feature>
<dbReference type="EMBL" id="PVNL01000069">
    <property type="protein sequence ID" value="PRQ06714.1"/>
    <property type="molecule type" value="Genomic_DNA"/>
</dbReference>
<sequence length="138" mass="15513">MHNILAPMLALICWTMVMWVWLYATRIPAIKAAGLQPGALKEKKDLDVLPLEVRQIADNYNHLHEQPVLFYALMVYTHLAGFVDPLAVVLAWAYVGARVVHSLWQALVNFIPIRFALFALASLFLMVSTVRAVIATLT</sequence>
<dbReference type="OrthoDB" id="5516290at2"/>
<dbReference type="InterPro" id="IPR023352">
    <property type="entry name" value="MAPEG-like_dom_sf"/>
</dbReference>
<evidence type="ECO:0000313" key="6">
    <source>
        <dbReference type="EMBL" id="PRQ06714.1"/>
    </source>
</evidence>
<keyword evidence="3 5" id="KW-1133">Transmembrane helix</keyword>
<feature type="transmembrane region" description="Helical" evidence="5">
    <location>
        <begin position="115"/>
        <end position="134"/>
    </location>
</feature>
<evidence type="ECO:0000256" key="5">
    <source>
        <dbReference type="SAM" id="Phobius"/>
    </source>
</evidence>
<evidence type="ECO:0000313" key="7">
    <source>
        <dbReference type="Proteomes" id="UP000238823"/>
    </source>
</evidence>